<reference evidence="2 3" key="1">
    <citation type="journal article" date="2018" name="Nat. Genet.">
        <title>The Rosa genome provides new insights in the design of modern roses.</title>
        <authorList>
            <person name="Bendahmane M."/>
        </authorList>
    </citation>
    <scope>NUCLEOTIDE SEQUENCE [LARGE SCALE GENOMIC DNA]</scope>
    <source>
        <strain evidence="3">cv. Old Blush</strain>
    </source>
</reference>
<dbReference type="Gramene" id="PRQ48386">
    <property type="protein sequence ID" value="PRQ48386"/>
    <property type="gene ID" value="RchiOBHm_Chr2g0110131"/>
</dbReference>
<keyword evidence="3" id="KW-1185">Reference proteome</keyword>
<comment type="caution">
    <text evidence="2">The sequence shown here is derived from an EMBL/GenBank/DDBJ whole genome shotgun (WGS) entry which is preliminary data.</text>
</comment>
<keyword evidence="1" id="KW-0812">Transmembrane</keyword>
<gene>
    <name evidence="2" type="ORF">RchiOBHm_Chr2g0110131</name>
</gene>
<organism evidence="2 3">
    <name type="scientific">Rosa chinensis</name>
    <name type="common">China rose</name>
    <dbReference type="NCBI Taxonomy" id="74649"/>
    <lineage>
        <taxon>Eukaryota</taxon>
        <taxon>Viridiplantae</taxon>
        <taxon>Streptophyta</taxon>
        <taxon>Embryophyta</taxon>
        <taxon>Tracheophyta</taxon>
        <taxon>Spermatophyta</taxon>
        <taxon>Magnoliopsida</taxon>
        <taxon>eudicotyledons</taxon>
        <taxon>Gunneridae</taxon>
        <taxon>Pentapetalae</taxon>
        <taxon>rosids</taxon>
        <taxon>fabids</taxon>
        <taxon>Rosales</taxon>
        <taxon>Rosaceae</taxon>
        <taxon>Rosoideae</taxon>
        <taxon>Rosoideae incertae sedis</taxon>
        <taxon>Rosa</taxon>
    </lineage>
</organism>
<proteinExistence type="predicted"/>
<sequence>MHHVKVVTYQVVFPIRKLIKYTFLLPIMLLFLQRIIIRFLHPNHLPSLQIFQLVLYKNII</sequence>
<name>A0A2P6RPM4_ROSCH</name>
<dbReference type="Proteomes" id="UP000238479">
    <property type="component" value="Chromosome 2"/>
</dbReference>
<accession>A0A2P6RPM4</accession>
<keyword evidence="1" id="KW-1133">Transmembrane helix</keyword>
<dbReference type="EMBL" id="PDCK01000040">
    <property type="protein sequence ID" value="PRQ48386.1"/>
    <property type="molecule type" value="Genomic_DNA"/>
</dbReference>
<keyword evidence="1" id="KW-0472">Membrane</keyword>
<evidence type="ECO:0000313" key="3">
    <source>
        <dbReference type="Proteomes" id="UP000238479"/>
    </source>
</evidence>
<feature type="transmembrane region" description="Helical" evidence="1">
    <location>
        <begin position="21"/>
        <end position="41"/>
    </location>
</feature>
<protein>
    <submittedName>
        <fullName evidence="2">Uncharacterized protein</fullName>
    </submittedName>
</protein>
<evidence type="ECO:0000313" key="2">
    <source>
        <dbReference type="EMBL" id="PRQ48386.1"/>
    </source>
</evidence>
<evidence type="ECO:0000256" key="1">
    <source>
        <dbReference type="SAM" id="Phobius"/>
    </source>
</evidence>
<dbReference type="AlphaFoldDB" id="A0A2P6RPM4"/>